<keyword evidence="2" id="KW-1185">Reference proteome</keyword>
<dbReference type="Proteomes" id="UP000720189">
    <property type="component" value="Unassembled WGS sequence"/>
</dbReference>
<evidence type="ECO:0008006" key="3">
    <source>
        <dbReference type="Google" id="ProtNLM"/>
    </source>
</evidence>
<evidence type="ECO:0000313" key="2">
    <source>
        <dbReference type="Proteomes" id="UP000720189"/>
    </source>
</evidence>
<name>A0A9P9G9I4_FUSRE</name>
<dbReference type="SUPFAM" id="SSF52047">
    <property type="entry name" value="RNI-like"/>
    <property type="match status" value="1"/>
</dbReference>
<reference evidence="1" key="1">
    <citation type="journal article" date="2021" name="Nat. Commun.">
        <title>Genetic determinants of endophytism in the Arabidopsis root mycobiome.</title>
        <authorList>
            <person name="Mesny F."/>
            <person name="Miyauchi S."/>
            <person name="Thiergart T."/>
            <person name="Pickel B."/>
            <person name="Atanasova L."/>
            <person name="Karlsson M."/>
            <person name="Huettel B."/>
            <person name="Barry K.W."/>
            <person name="Haridas S."/>
            <person name="Chen C."/>
            <person name="Bauer D."/>
            <person name="Andreopoulos W."/>
            <person name="Pangilinan J."/>
            <person name="LaButti K."/>
            <person name="Riley R."/>
            <person name="Lipzen A."/>
            <person name="Clum A."/>
            <person name="Drula E."/>
            <person name="Henrissat B."/>
            <person name="Kohler A."/>
            <person name="Grigoriev I.V."/>
            <person name="Martin F.M."/>
            <person name="Hacquard S."/>
        </authorList>
    </citation>
    <scope>NUCLEOTIDE SEQUENCE</scope>
    <source>
        <strain evidence="1">MPI-CAGE-AT-0023</strain>
    </source>
</reference>
<dbReference type="GeneID" id="70218537"/>
<sequence length="460" mass="52528">MASRLPTEIYAMIIQCVVNDRHGKSPKEMRALCEKHLYTHPASQRLSVGIKAQWLLCFSLAVEPRRAYAVRSLKCKFWPEYYDHQAWVETLGLSPNLTHLELVWLDEPPEDFREQMGNLLSACPRVTEFKFQACWGRSSGDEPSTETAQQFTKFAKQLRRLQVLSSFEWLKDMILPYKYPNLESFTVNGGNERHRERDIFRPLSTQMPSLKTLNIEGAEDVSLQDLRDGCKVWGKTLRSFYINHFPVENRRDGILSHLLPHLTALEELVVGPHSDLPLSDIQAIAKPVTPRLKAFRWVVDDGIFGNDPLANPVNVNKATIDIFNAHASTLHTFIIEESFDFWNFGMDIFQHLHKAEGLKNLRVQLHDRPTEEEIGCLLRACPKLGESETGLMVVKEFLTECTLATMKYKEDNMEESESSWGHVPQPIGVVKWSQTYSKLSSNCLADLSLTNSLIPNSIAT</sequence>
<evidence type="ECO:0000313" key="1">
    <source>
        <dbReference type="EMBL" id="KAH7234683.1"/>
    </source>
</evidence>
<accession>A0A9P9G9I4</accession>
<dbReference type="Gene3D" id="3.80.10.10">
    <property type="entry name" value="Ribonuclease Inhibitor"/>
    <property type="match status" value="1"/>
</dbReference>
<dbReference type="InterPro" id="IPR032675">
    <property type="entry name" value="LRR_dom_sf"/>
</dbReference>
<dbReference type="RefSeq" id="XP_046044448.1">
    <property type="nucleotide sequence ID" value="XM_046188583.1"/>
</dbReference>
<dbReference type="AlphaFoldDB" id="A0A9P9G9I4"/>
<dbReference type="EMBL" id="JAGMUX010000017">
    <property type="protein sequence ID" value="KAH7234683.1"/>
    <property type="molecule type" value="Genomic_DNA"/>
</dbReference>
<organism evidence="1 2">
    <name type="scientific">Fusarium redolens</name>
    <dbReference type="NCBI Taxonomy" id="48865"/>
    <lineage>
        <taxon>Eukaryota</taxon>
        <taxon>Fungi</taxon>
        <taxon>Dikarya</taxon>
        <taxon>Ascomycota</taxon>
        <taxon>Pezizomycotina</taxon>
        <taxon>Sordariomycetes</taxon>
        <taxon>Hypocreomycetidae</taxon>
        <taxon>Hypocreales</taxon>
        <taxon>Nectriaceae</taxon>
        <taxon>Fusarium</taxon>
        <taxon>Fusarium redolens species complex</taxon>
    </lineage>
</organism>
<proteinExistence type="predicted"/>
<protein>
    <recommendedName>
        <fullName evidence="3">F-box domain-containing protein</fullName>
    </recommendedName>
</protein>
<dbReference type="OrthoDB" id="5089581at2759"/>
<comment type="caution">
    <text evidence="1">The sequence shown here is derived from an EMBL/GenBank/DDBJ whole genome shotgun (WGS) entry which is preliminary data.</text>
</comment>
<gene>
    <name evidence="1" type="ORF">BKA55DRAFT_522449</name>
</gene>